<dbReference type="OrthoDB" id="1524959at2"/>
<dbReference type="AlphaFoldDB" id="A0A0J8D6I4"/>
<dbReference type="PIRSF" id="PIRSF039090">
    <property type="entry name" value="Flis"/>
    <property type="match status" value="1"/>
</dbReference>
<evidence type="ECO:0000313" key="8">
    <source>
        <dbReference type="Proteomes" id="UP000036756"/>
    </source>
</evidence>
<evidence type="ECO:0000256" key="5">
    <source>
        <dbReference type="ARBA" id="ARBA00023186"/>
    </source>
</evidence>
<comment type="subcellular location">
    <subcellularLocation>
        <location evidence="1 6">Cytoplasm</location>
        <location evidence="1 6">Cytosol</location>
    </subcellularLocation>
</comment>
<comment type="caution">
    <text evidence="7">The sequence shown here is derived from an EMBL/GenBank/DDBJ whole genome shotgun (WGS) entry which is preliminary data.</text>
</comment>
<keyword evidence="4 6" id="KW-1005">Bacterial flagellum biogenesis</keyword>
<dbReference type="InterPro" id="IPR003713">
    <property type="entry name" value="FliS"/>
</dbReference>
<evidence type="ECO:0000256" key="3">
    <source>
        <dbReference type="ARBA" id="ARBA00022490"/>
    </source>
</evidence>
<dbReference type="Proteomes" id="UP000036756">
    <property type="component" value="Unassembled WGS sequence"/>
</dbReference>
<dbReference type="GO" id="GO:0044780">
    <property type="term" value="P:bacterial-type flagellum assembly"/>
    <property type="evidence" value="ECO:0007669"/>
    <property type="project" value="InterPro"/>
</dbReference>
<keyword evidence="5" id="KW-0143">Chaperone</keyword>
<gene>
    <name evidence="7" type="primary">fliS</name>
    <name evidence="7" type="ORF">CLCY_2c04570</name>
</gene>
<sequence length="126" mass="14254">MINSNALNAYQSNSVNTASREKLLIMLLDGLVKFMRQGIVGLEEKSIKVSNSNFQKAQSIILELQSTLDLARGGEIASSLNLLYDYLYRRLIDANIKKDKEVANEVLGFCIEIRDTFSEAYKKMKK</sequence>
<keyword evidence="8" id="KW-1185">Reference proteome</keyword>
<dbReference type="PATRIC" id="fig|1121307.3.peg.1315"/>
<dbReference type="PANTHER" id="PTHR34773">
    <property type="entry name" value="FLAGELLAR SECRETION CHAPERONE FLIS"/>
    <property type="match status" value="1"/>
</dbReference>
<dbReference type="GO" id="GO:0071973">
    <property type="term" value="P:bacterial-type flagellum-dependent cell motility"/>
    <property type="evidence" value="ECO:0007669"/>
    <property type="project" value="TreeGrafter"/>
</dbReference>
<organism evidence="7 8">
    <name type="scientific">Clostridium cylindrosporum DSM 605</name>
    <dbReference type="NCBI Taxonomy" id="1121307"/>
    <lineage>
        <taxon>Bacteria</taxon>
        <taxon>Bacillati</taxon>
        <taxon>Bacillota</taxon>
        <taxon>Clostridia</taxon>
        <taxon>Eubacteriales</taxon>
        <taxon>Clostridiaceae</taxon>
        <taxon>Clostridium</taxon>
    </lineage>
</organism>
<dbReference type="InterPro" id="IPR036584">
    <property type="entry name" value="FliS_sf"/>
</dbReference>
<keyword evidence="7" id="KW-0969">Cilium</keyword>
<dbReference type="STRING" id="1121307.CLCY_2c04570"/>
<evidence type="ECO:0000256" key="6">
    <source>
        <dbReference type="PIRNR" id="PIRNR039090"/>
    </source>
</evidence>
<comment type="similarity">
    <text evidence="2 6">Belongs to the FliS family.</text>
</comment>
<dbReference type="Pfam" id="PF02561">
    <property type="entry name" value="FliS"/>
    <property type="match status" value="1"/>
</dbReference>
<evidence type="ECO:0000256" key="4">
    <source>
        <dbReference type="ARBA" id="ARBA00022795"/>
    </source>
</evidence>
<dbReference type="NCBIfam" id="TIGR00208">
    <property type="entry name" value="fliS"/>
    <property type="match status" value="1"/>
</dbReference>
<evidence type="ECO:0000313" key="7">
    <source>
        <dbReference type="EMBL" id="KMT21695.1"/>
    </source>
</evidence>
<keyword evidence="3 6" id="KW-0963">Cytoplasm</keyword>
<evidence type="ECO:0000256" key="1">
    <source>
        <dbReference type="ARBA" id="ARBA00004514"/>
    </source>
</evidence>
<dbReference type="SUPFAM" id="SSF101116">
    <property type="entry name" value="Flagellar export chaperone FliS"/>
    <property type="match status" value="1"/>
</dbReference>
<dbReference type="PANTHER" id="PTHR34773:SF1">
    <property type="entry name" value="FLAGELLAR SECRETION CHAPERONE FLIS"/>
    <property type="match status" value="1"/>
</dbReference>
<dbReference type="RefSeq" id="WP_048571111.1">
    <property type="nucleotide sequence ID" value="NZ_LFVU01000027.1"/>
</dbReference>
<proteinExistence type="inferred from homology"/>
<protein>
    <recommendedName>
        <fullName evidence="6">Flagellar secretion chaperone FliS</fullName>
    </recommendedName>
</protein>
<dbReference type="CDD" id="cd16098">
    <property type="entry name" value="FliS"/>
    <property type="match status" value="1"/>
</dbReference>
<keyword evidence="7" id="KW-0966">Cell projection</keyword>
<dbReference type="GO" id="GO:0005829">
    <property type="term" value="C:cytosol"/>
    <property type="evidence" value="ECO:0007669"/>
    <property type="project" value="UniProtKB-SubCell"/>
</dbReference>
<accession>A0A0J8D6I4</accession>
<dbReference type="Gene3D" id="1.20.120.340">
    <property type="entry name" value="Flagellar protein FliS"/>
    <property type="match status" value="1"/>
</dbReference>
<keyword evidence="7" id="KW-0282">Flagellum</keyword>
<evidence type="ECO:0000256" key="2">
    <source>
        <dbReference type="ARBA" id="ARBA00008787"/>
    </source>
</evidence>
<name>A0A0J8D6I4_CLOCY</name>
<reference evidence="7 8" key="1">
    <citation type="submission" date="2015-06" db="EMBL/GenBank/DDBJ databases">
        <title>Draft genome sequence of the purine-degrading Clostridium cylindrosporum HC-1 (DSM 605).</title>
        <authorList>
            <person name="Poehlein A."/>
            <person name="Schiel-Bengelsdorf B."/>
            <person name="Bengelsdorf F."/>
            <person name="Daniel R."/>
            <person name="Duerre P."/>
        </authorList>
    </citation>
    <scope>NUCLEOTIDE SEQUENCE [LARGE SCALE GENOMIC DNA]</scope>
    <source>
        <strain evidence="7 8">DSM 605</strain>
    </source>
</reference>
<dbReference type="EMBL" id="LFVU01000027">
    <property type="protein sequence ID" value="KMT21695.1"/>
    <property type="molecule type" value="Genomic_DNA"/>
</dbReference>